<dbReference type="Gene3D" id="3.10.450.50">
    <property type="match status" value="1"/>
</dbReference>
<evidence type="ECO:0000256" key="2">
    <source>
        <dbReference type="ARBA" id="ARBA00011344"/>
    </source>
</evidence>
<dbReference type="InterPro" id="IPR013324">
    <property type="entry name" value="RNA_pol_sigma_r3/r4-like"/>
</dbReference>
<dbReference type="InterPro" id="IPR052704">
    <property type="entry name" value="ECF_Sigma-70_Domain"/>
</dbReference>
<dbReference type="NCBIfam" id="TIGR02937">
    <property type="entry name" value="sigma70-ECF"/>
    <property type="match status" value="1"/>
</dbReference>
<dbReference type="SUPFAM" id="SSF88659">
    <property type="entry name" value="Sigma3 and sigma4 domains of RNA polymerase sigma factors"/>
    <property type="match status" value="1"/>
</dbReference>
<dbReference type="InterPro" id="IPR013325">
    <property type="entry name" value="RNA_pol_sigma_r2"/>
</dbReference>
<evidence type="ECO:0000259" key="7">
    <source>
        <dbReference type="Pfam" id="PF08281"/>
    </source>
</evidence>
<evidence type="ECO:0000256" key="4">
    <source>
        <dbReference type="ARBA" id="ARBA00023082"/>
    </source>
</evidence>
<comment type="similarity">
    <text evidence="1">Belongs to the sigma-70 factor family. ECF subfamily.</text>
</comment>
<dbReference type="Pfam" id="PF08281">
    <property type="entry name" value="Sigma70_r4_2"/>
    <property type="match status" value="1"/>
</dbReference>
<dbReference type="SUPFAM" id="SSF54427">
    <property type="entry name" value="NTF2-like"/>
    <property type="match status" value="1"/>
</dbReference>
<name>A0A9X3NK25_9ACTN</name>
<dbReference type="Pfam" id="PF04542">
    <property type="entry name" value="Sigma70_r2"/>
    <property type="match status" value="1"/>
</dbReference>
<dbReference type="RefSeq" id="WP_270071733.1">
    <property type="nucleotide sequence ID" value="NZ_JAJAQC010000011.1"/>
</dbReference>
<dbReference type="GO" id="GO:0016987">
    <property type="term" value="F:sigma factor activity"/>
    <property type="evidence" value="ECO:0007669"/>
    <property type="project" value="UniProtKB-KW"/>
</dbReference>
<dbReference type="Gene3D" id="1.10.1740.10">
    <property type="match status" value="1"/>
</dbReference>
<evidence type="ECO:0000256" key="3">
    <source>
        <dbReference type="ARBA" id="ARBA00023015"/>
    </source>
</evidence>
<protein>
    <submittedName>
        <fullName evidence="8">RNA polymerase sigma factor SigJ</fullName>
    </submittedName>
</protein>
<evidence type="ECO:0000259" key="6">
    <source>
        <dbReference type="Pfam" id="PF04542"/>
    </source>
</evidence>
<dbReference type="InterPro" id="IPR007627">
    <property type="entry name" value="RNA_pol_sigma70_r2"/>
</dbReference>
<organism evidence="8 9">
    <name type="scientific">Streptomonospora mangrovi</name>
    <dbReference type="NCBI Taxonomy" id="2883123"/>
    <lineage>
        <taxon>Bacteria</taxon>
        <taxon>Bacillati</taxon>
        <taxon>Actinomycetota</taxon>
        <taxon>Actinomycetes</taxon>
        <taxon>Streptosporangiales</taxon>
        <taxon>Nocardiopsidaceae</taxon>
        <taxon>Streptomonospora</taxon>
    </lineage>
</organism>
<dbReference type="Proteomes" id="UP001140076">
    <property type="component" value="Unassembled WGS sequence"/>
</dbReference>
<reference evidence="8" key="1">
    <citation type="submission" date="2021-10" db="EMBL/GenBank/DDBJ databases">
        <title>Streptomonospora sp. nov., isolated from mangrove soil.</title>
        <authorList>
            <person name="Chen X."/>
            <person name="Ge X."/>
            <person name="Liu W."/>
        </authorList>
    </citation>
    <scope>NUCLEOTIDE SEQUENCE</scope>
    <source>
        <strain evidence="8">S1-112</strain>
    </source>
</reference>
<comment type="subunit">
    <text evidence="2">Interacts transiently with the RNA polymerase catalytic core formed by RpoA, RpoB, RpoC and RpoZ (2 alpha, 1 beta, 1 beta' and 1 omega subunit) to form the RNA polymerase holoenzyme that can initiate transcription.</text>
</comment>
<dbReference type="InterPro" id="IPR014284">
    <property type="entry name" value="RNA_pol_sigma-70_dom"/>
</dbReference>
<keyword evidence="3" id="KW-0805">Transcription regulation</keyword>
<dbReference type="InterPro" id="IPR013249">
    <property type="entry name" value="RNA_pol_sigma70_r4_t2"/>
</dbReference>
<dbReference type="GO" id="GO:0003677">
    <property type="term" value="F:DNA binding"/>
    <property type="evidence" value="ECO:0007669"/>
    <property type="project" value="InterPro"/>
</dbReference>
<dbReference type="GO" id="GO:0006352">
    <property type="term" value="P:DNA-templated transcription initiation"/>
    <property type="evidence" value="ECO:0007669"/>
    <property type="project" value="InterPro"/>
</dbReference>
<proteinExistence type="inferred from homology"/>
<keyword evidence="5" id="KW-0804">Transcription</keyword>
<accession>A0A9X3NK25</accession>
<dbReference type="PANTHER" id="PTHR30173:SF43">
    <property type="entry name" value="ECF RNA POLYMERASE SIGMA FACTOR SIGI-RELATED"/>
    <property type="match status" value="1"/>
</dbReference>
<comment type="caution">
    <text evidence="8">The sequence shown here is derived from an EMBL/GenBank/DDBJ whole genome shotgun (WGS) entry which is preliminary data.</text>
</comment>
<dbReference type="PANTHER" id="PTHR30173">
    <property type="entry name" value="SIGMA 19 FACTOR"/>
    <property type="match status" value="1"/>
</dbReference>
<keyword evidence="9" id="KW-1185">Reference proteome</keyword>
<feature type="domain" description="RNA polymerase sigma-70 region 2" evidence="6">
    <location>
        <begin position="10"/>
        <end position="73"/>
    </location>
</feature>
<evidence type="ECO:0000256" key="1">
    <source>
        <dbReference type="ARBA" id="ARBA00010641"/>
    </source>
</evidence>
<dbReference type="Gene3D" id="1.10.10.10">
    <property type="entry name" value="Winged helix-like DNA-binding domain superfamily/Winged helix DNA-binding domain"/>
    <property type="match status" value="1"/>
</dbReference>
<dbReference type="NCBIfam" id="NF007214">
    <property type="entry name" value="PRK09636.1"/>
    <property type="match status" value="1"/>
</dbReference>
<evidence type="ECO:0000313" key="9">
    <source>
        <dbReference type="Proteomes" id="UP001140076"/>
    </source>
</evidence>
<evidence type="ECO:0000313" key="8">
    <source>
        <dbReference type="EMBL" id="MDA0564445.1"/>
    </source>
</evidence>
<dbReference type="SUPFAM" id="SSF88946">
    <property type="entry name" value="Sigma2 domain of RNA polymerase sigma factors"/>
    <property type="match status" value="1"/>
</dbReference>
<dbReference type="EMBL" id="JAJAQC010000011">
    <property type="protein sequence ID" value="MDA0564445.1"/>
    <property type="molecule type" value="Genomic_DNA"/>
</dbReference>
<dbReference type="InterPro" id="IPR032710">
    <property type="entry name" value="NTF2-like_dom_sf"/>
</dbReference>
<gene>
    <name evidence="8" type="primary">sigJ</name>
    <name evidence="8" type="ORF">LG943_08915</name>
</gene>
<keyword evidence="4" id="KW-0731">Sigma factor</keyword>
<sequence>MESFLLADRFQEHRERLGAVAYRILGSRAEAEDAVQETWLRLNRAESAEIDNLGGWLTTVVGRVCLDMLRSRSARREDLAGDDFPDPVLAPLDTPQDPEHQALMADSVGVALLVVLDTLPPAERLAFVLHDLFGVPFDEIAPIVERTPAAARQLASRARRRVRGAAPAPDPDLTRQRQVVEAFLAAARGGDLAALVDLLHPDATTRIDWGTLRPGAAASTVRGAEQVARQAALHARPAELVRMVLVDGRVGMLTRTEEGKLFSLMAYTVVDDRITRIDALADPERLARLDLSALEV</sequence>
<dbReference type="AlphaFoldDB" id="A0A9X3NK25"/>
<feature type="domain" description="RNA polymerase sigma factor 70 region 4 type 2" evidence="7">
    <location>
        <begin position="111"/>
        <end position="161"/>
    </location>
</feature>
<evidence type="ECO:0000256" key="5">
    <source>
        <dbReference type="ARBA" id="ARBA00023163"/>
    </source>
</evidence>
<dbReference type="InterPro" id="IPR036388">
    <property type="entry name" value="WH-like_DNA-bd_sf"/>
</dbReference>